<protein>
    <submittedName>
        <fullName evidence="1">Uncharacterized protein</fullName>
    </submittedName>
</protein>
<organism evidence="1 2">
    <name type="scientific">Jiella pacifica</name>
    <dbReference type="NCBI Taxonomy" id="2696469"/>
    <lineage>
        <taxon>Bacteria</taxon>
        <taxon>Pseudomonadati</taxon>
        <taxon>Pseudomonadota</taxon>
        <taxon>Alphaproteobacteria</taxon>
        <taxon>Hyphomicrobiales</taxon>
        <taxon>Aurantimonadaceae</taxon>
        <taxon>Jiella</taxon>
    </lineage>
</organism>
<sequence>MKRIELGALTGGGFGLRISRPGFDVTDPAAPLLFDSAVSPASVIFKGSMPAEGTERIVQNGSLPGYPSSTNTTLRSWATFVFPEPLPFVPFVRVFKRYRIGNDDYYRDEFQQYGGAGCSTSDCSATLTEQYAGSSPSYQDTPTHYFLIMNVPAR</sequence>
<gene>
    <name evidence="1" type="ORF">GTK09_06530</name>
</gene>
<dbReference type="AlphaFoldDB" id="A0A6N9T0H3"/>
<dbReference type="RefSeq" id="WP_163462106.1">
    <property type="nucleotide sequence ID" value="NZ_JAAAMG010000004.1"/>
</dbReference>
<accession>A0A6N9T0H3</accession>
<proteinExistence type="predicted"/>
<comment type="caution">
    <text evidence="1">The sequence shown here is derived from an EMBL/GenBank/DDBJ whole genome shotgun (WGS) entry which is preliminary data.</text>
</comment>
<evidence type="ECO:0000313" key="2">
    <source>
        <dbReference type="Proteomes" id="UP000469011"/>
    </source>
</evidence>
<reference evidence="1 2" key="1">
    <citation type="submission" date="2020-01" db="EMBL/GenBank/DDBJ databases">
        <title>Jiella pacifica sp. nov.</title>
        <authorList>
            <person name="Xue Z."/>
            <person name="Zhu S."/>
            <person name="Chen J."/>
            <person name="Yang J."/>
        </authorList>
    </citation>
    <scope>NUCLEOTIDE SEQUENCE [LARGE SCALE GENOMIC DNA]</scope>
    <source>
        <strain evidence="1 2">40Bstr34</strain>
    </source>
</reference>
<evidence type="ECO:0000313" key="1">
    <source>
        <dbReference type="EMBL" id="NDW04082.1"/>
    </source>
</evidence>
<keyword evidence="2" id="KW-1185">Reference proteome</keyword>
<name>A0A6N9T0H3_9HYPH</name>
<dbReference type="EMBL" id="JAAAMG010000004">
    <property type="protein sequence ID" value="NDW04082.1"/>
    <property type="molecule type" value="Genomic_DNA"/>
</dbReference>
<dbReference type="Proteomes" id="UP000469011">
    <property type="component" value="Unassembled WGS sequence"/>
</dbReference>